<reference evidence="1 2" key="1">
    <citation type="submission" date="2017-10" db="EMBL/GenBank/DDBJ databases">
        <title>Massilia psychrophilum sp. nov., a novel purple-pigmented bacterium isolated from Tianshan glacier, Xinjiang Municipality, China.</title>
        <authorList>
            <person name="Wang H."/>
        </authorList>
    </citation>
    <scope>NUCLEOTIDE SEQUENCE [LARGE SCALE GENOMIC DNA]</scope>
    <source>
        <strain evidence="1 2">JCM 30813</strain>
    </source>
</reference>
<dbReference type="EMBL" id="PDOB01000050">
    <property type="protein sequence ID" value="PIL38040.1"/>
    <property type="molecule type" value="Genomic_DNA"/>
</dbReference>
<evidence type="ECO:0000313" key="2">
    <source>
        <dbReference type="Proteomes" id="UP000228593"/>
    </source>
</evidence>
<comment type="caution">
    <text evidence="1">The sequence shown here is derived from an EMBL/GenBank/DDBJ whole genome shotgun (WGS) entry which is preliminary data.</text>
</comment>
<proteinExistence type="predicted"/>
<sequence length="63" mass="6508">MKTSSEIGAVAPTGRFVALRMANAEPSVCACTLVLASGLRLELPALPAPAWLAALEQARCGVR</sequence>
<name>A0A2G8SW90_9BURK</name>
<accession>A0A2G8SW90</accession>
<dbReference type="RefSeq" id="WP_099917722.1">
    <property type="nucleotide sequence ID" value="NZ_BMHS01000036.1"/>
</dbReference>
<keyword evidence="2" id="KW-1185">Reference proteome</keyword>
<dbReference type="AlphaFoldDB" id="A0A2G8SW90"/>
<protein>
    <submittedName>
        <fullName evidence="1">Uncharacterized protein</fullName>
    </submittedName>
</protein>
<evidence type="ECO:0000313" key="1">
    <source>
        <dbReference type="EMBL" id="PIL38040.1"/>
    </source>
</evidence>
<organism evidence="1 2">
    <name type="scientific">Massilia psychrophila</name>
    <dbReference type="NCBI Taxonomy" id="1603353"/>
    <lineage>
        <taxon>Bacteria</taxon>
        <taxon>Pseudomonadati</taxon>
        <taxon>Pseudomonadota</taxon>
        <taxon>Betaproteobacteria</taxon>
        <taxon>Burkholderiales</taxon>
        <taxon>Oxalobacteraceae</taxon>
        <taxon>Telluria group</taxon>
        <taxon>Massilia</taxon>
    </lineage>
</organism>
<dbReference type="Proteomes" id="UP000228593">
    <property type="component" value="Unassembled WGS sequence"/>
</dbReference>
<gene>
    <name evidence="1" type="ORF">CR103_20170</name>
</gene>